<name>A0A5B8YJ70_9FLAO</name>
<dbReference type="KEGG" id="anp:FK178_03800"/>
<sequence>MTNRSTSHYNLIFFDSFVIAEAHENSVVTPEVVNENLKLVFDHFNGKEFTLISHRKYNYSLDLNVYTLKLIKKLRGIAIVSTDSGMKEKAALEQLAFHGSFAFFENLEDAKRWAGSMVTSKA</sequence>
<keyword evidence="2" id="KW-1185">Reference proteome</keyword>
<evidence type="ECO:0000313" key="2">
    <source>
        <dbReference type="Proteomes" id="UP000321954"/>
    </source>
</evidence>
<dbReference type="RefSeq" id="WP_146831159.1">
    <property type="nucleotide sequence ID" value="NZ_CP042476.1"/>
</dbReference>
<gene>
    <name evidence="1" type="ORF">FK178_03800</name>
</gene>
<reference evidence="1 2" key="1">
    <citation type="submission" date="2019-08" db="EMBL/GenBank/DDBJ databases">
        <title>Antarcticibacterium arcticum sp. nov., a bacterium isolated from marine sediment of the Canadian Beaufort Sea.</title>
        <authorList>
            <person name="Lee Y.M."/>
            <person name="Baek K."/>
            <person name="Lee D.-H."/>
            <person name="Shin S.C."/>
            <person name="Jin Y.K."/>
            <person name="Park Y."/>
        </authorList>
    </citation>
    <scope>NUCLEOTIDE SEQUENCE [LARGE SCALE GENOMIC DNA]</scope>
    <source>
        <strain evidence="1 2">PAMC 28998</strain>
    </source>
</reference>
<dbReference type="OrthoDB" id="1144359at2"/>
<dbReference type="EMBL" id="CP042476">
    <property type="protein sequence ID" value="QED36887.1"/>
    <property type="molecule type" value="Genomic_DNA"/>
</dbReference>
<evidence type="ECO:0008006" key="3">
    <source>
        <dbReference type="Google" id="ProtNLM"/>
    </source>
</evidence>
<organism evidence="1 2">
    <name type="scientific">Antarcticibacterium arcticum</name>
    <dbReference type="NCBI Taxonomy" id="2585771"/>
    <lineage>
        <taxon>Bacteria</taxon>
        <taxon>Pseudomonadati</taxon>
        <taxon>Bacteroidota</taxon>
        <taxon>Flavobacteriia</taxon>
        <taxon>Flavobacteriales</taxon>
        <taxon>Flavobacteriaceae</taxon>
        <taxon>Antarcticibacterium</taxon>
    </lineage>
</organism>
<dbReference type="AlphaFoldDB" id="A0A5B8YJ70"/>
<protein>
    <recommendedName>
        <fullName evidence="3">STAS/SEC14 domain-containing protein</fullName>
    </recommendedName>
</protein>
<dbReference type="Proteomes" id="UP000321954">
    <property type="component" value="Chromosome"/>
</dbReference>
<accession>A0A5B8YJ70</accession>
<proteinExistence type="predicted"/>
<evidence type="ECO:0000313" key="1">
    <source>
        <dbReference type="EMBL" id="QED36887.1"/>
    </source>
</evidence>